<dbReference type="OrthoDB" id="5065068at2759"/>
<dbReference type="RefSeq" id="XP_046041328.1">
    <property type="nucleotide sequence ID" value="XM_046190964.1"/>
</dbReference>
<protein>
    <submittedName>
        <fullName evidence="2">Uncharacterized protein</fullName>
    </submittedName>
</protein>
<sequence length="216" mass="25098">MPTTPVQNANTDTAAEVYIRHCSVHILPFLAMGRRNKNPQRDVTSAESHRKEVDCRALYILTDTLQTCLTDTSDDQLGSSTLPKSTSHARFLEIYVNAEKLNAARHRRNSHPDLSKLSKDHISIEEHYTIIDKFQEYFTELLSFQQRKNNSIINGIREALLQVEEVGRKMEADQRDKHMMHSKVKDQSKQLQKAEAEKNAEVKRRLEEERDRKKRT</sequence>
<name>A0A9P9FVG2_FUSRE</name>
<organism evidence="2 3">
    <name type="scientific">Fusarium redolens</name>
    <dbReference type="NCBI Taxonomy" id="48865"/>
    <lineage>
        <taxon>Eukaryota</taxon>
        <taxon>Fungi</taxon>
        <taxon>Dikarya</taxon>
        <taxon>Ascomycota</taxon>
        <taxon>Pezizomycotina</taxon>
        <taxon>Sordariomycetes</taxon>
        <taxon>Hypocreomycetidae</taxon>
        <taxon>Hypocreales</taxon>
        <taxon>Nectriaceae</taxon>
        <taxon>Fusarium</taxon>
        <taxon>Fusarium redolens species complex</taxon>
    </lineage>
</organism>
<keyword evidence="3" id="KW-1185">Reference proteome</keyword>
<dbReference type="EMBL" id="JAGMUX010000033">
    <property type="protein sequence ID" value="KAH7208425.1"/>
    <property type="molecule type" value="Genomic_DNA"/>
</dbReference>
<evidence type="ECO:0000313" key="2">
    <source>
        <dbReference type="EMBL" id="KAH7208425.1"/>
    </source>
</evidence>
<dbReference type="Proteomes" id="UP000720189">
    <property type="component" value="Unassembled WGS sequence"/>
</dbReference>
<dbReference type="AlphaFoldDB" id="A0A9P9FVG2"/>
<accession>A0A9P9FVG2</accession>
<proteinExistence type="predicted"/>
<gene>
    <name evidence="2" type="ORF">BKA55DRAFT_546857</name>
</gene>
<evidence type="ECO:0000313" key="3">
    <source>
        <dbReference type="Proteomes" id="UP000720189"/>
    </source>
</evidence>
<evidence type="ECO:0000256" key="1">
    <source>
        <dbReference type="SAM" id="MobiDB-lite"/>
    </source>
</evidence>
<feature type="region of interest" description="Disordered" evidence="1">
    <location>
        <begin position="171"/>
        <end position="216"/>
    </location>
</feature>
<comment type="caution">
    <text evidence="2">The sequence shown here is derived from an EMBL/GenBank/DDBJ whole genome shotgun (WGS) entry which is preliminary data.</text>
</comment>
<reference evidence="2" key="1">
    <citation type="journal article" date="2021" name="Nat. Commun.">
        <title>Genetic determinants of endophytism in the Arabidopsis root mycobiome.</title>
        <authorList>
            <person name="Mesny F."/>
            <person name="Miyauchi S."/>
            <person name="Thiergart T."/>
            <person name="Pickel B."/>
            <person name="Atanasova L."/>
            <person name="Karlsson M."/>
            <person name="Huettel B."/>
            <person name="Barry K.W."/>
            <person name="Haridas S."/>
            <person name="Chen C."/>
            <person name="Bauer D."/>
            <person name="Andreopoulos W."/>
            <person name="Pangilinan J."/>
            <person name="LaButti K."/>
            <person name="Riley R."/>
            <person name="Lipzen A."/>
            <person name="Clum A."/>
            <person name="Drula E."/>
            <person name="Henrissat B."/>
            <person name="Kohler A."/>
            <person name="Grigoriev I.V."/>
            <person name="Martin F.M."/>
            <person name="Hacquard S."/>
        </authorList>
    </citation>
    <scope>NUCLEOTIDE SEQUENCE</scope>
    <source>
        <strain evidence="2">MPI-CAGE-AT-0023</strain>
    </source>
</reference>
<dbReference type="GeneID" id="70220918"/>